<evidence type="ECO:0000256" key="2">
    <source>
        <dbReference type="ARBA" id="ARBA00009387"/>
    </source>
</evidence>
<feature type="domain" description="Transglycosylase SLT" evidence="4">
    <location>
        <begin position="152"/>
        <end position="247"/>
    </location>
</feature>
<dbReference type="OrthoDB" id="9815002at2"/>
<feature type="signal peptide" evidence="3">
    <location>
        <begin position="1"/>
        <end position="26"/>
    </location>
</feature>
<name>A0A1H8CRT0_9RHOB</name>
<evidence type="ECO:0000313" key="5">
    <source>
        <dbReference type="EMBL" id="SEM97700.1"/>
    </source>
</evidence>
<comment type="similarity">
    <text evidence="1">Belongs to the transglycosylase Slt family.</text>
</comment>
<keyword evidence="3" id="KW-0732">Signal</keyword>
<protein>
    <submittedName>
        <fullName evidence="5">Transglycosylase SLT domain-containing protein</fullName>
    </submittedName>
</protein>
<sequence length="292" mass="30434">MPKQARFFVAAVLGLLGLAVPDSARAQTPPFKDDFSARRVVVPQKQAGPRITVQIDPVEQAKRLAVAPKPVEVVAVAPDPDAPLSPVVAAATPGAAYGWFWDKVSTAQGARDGRYGLAMASLSQGPAGASVRAPRMQHLQEVAGKYGTEILKATIGTNVSPAFVLAVIGIESAGRPDAVSSAGATGLMQLIPATAARFGVTDSTDPVQNIKGGVAYLDWLMGQFDRDPLMVLAAYNAGEGAVRANNGVPPFAETRDYVPKVLAAWQVAQGLCLTPPELISDPCVFKVIAAGR</sequence>
<accession>A0A1H8CRT0</accession>
<comment type="similarity">
    <text evidence="2">Belongs to the virb1 family.</text>
</comment>
<dbReference type="STRING" id="1077947.SAMN05216227_1005115"/>
<keyword evidence="6" id="KW-1185">Reference proteome</keyword>
<dbReference type="GO" id="GO:0016020">
    <property type="term" value="C:membrane"/>
    <property type="evidence" value="ECO:0007669"/>
    <property type="project" value="InterPro"/>
</dbReference>
<dbReference type="PANTHER" id="PTHR37423:SF2">
    <property type="entry name" value="MEMBRANE-BOUND LYTIC MUREIN TRANSGLYCOSYLASE C"/>
    <property type="match status" value="1"/>
</dbReference>
<dbReference type="GO" id="GO:0000270">
    <property type="term" value="P:peptidoglycan metabolic process"/>
    <property type="evidence" value="ECO:0007669"/>
    <property type="project" value="InterPro"/>
</dbReference>
<dbReference type="PROSITE" id="PS00922">
    <property type="entry name" value="TRANSGLYCOSYLASE"/>
    <property type="match status" value="1"/>
</dbReference>
<feature type="chain" id="PRO_5010194611" evidence="3">
    <location>
        <begin position="27"/>
        <end position="292"/>
    </location>
</feature>
<dbReference type="SUPFAM" id="SSF53955">
    <property type="entry name" value="Lysozyme-like"/>
    <property type="match status" value="1"/>
</dbReference>
<evidence type="ECO:0000256" key="1">
    <source>
        <dbReference type="ARBA" id="ARBA00007734"/>
    </source>
</evidence>
<reference evidence="5 6" key="1">
    <citation type="submission" date="2016-10" db="EMBL/GenBank/DDBJ databases">
        <authorList>
            <person name="de Groot N.N."/>
        </authorList>
    </citation>
    <scope>NUCLEOTIDE SEQUENCE [LARGE SCALE GENOMIC DNA]</scope>
    <source>
        <strain evidence="5 6">CGMCC 1.10836</strain>
    </source>
</reference>
<evidence type="ECO:0000256" key="3">
    <source>
        <dbReference type="SAM" id="SignalP"/>
    </source>
</evidence>
<dbReference type="Proteomes" id="UP000183002">
    <property type="component" value="Unassembled WGS sequence"/>
</dbReference>
<dbReference type="Gene3D" id="1.10.530.10">
    <property type="match status" value="1"/>
</dbReference>
<dbReference type="InterPro" id="IPR000189">
    <property type="entry name" value="Transglyc_AS"/>
</dbReference>
<evidence type="ECO:0000259" key="4">
    <source>
        <dbReference type="Pfam" id="PF01464"/>
    </source>
</evidence>
<dbReference type="CDD" id="cd00254">
    <property type="entry name" value="LT-like"/>
    <property type="match status" value="1"/>
</dbReference>
<organism evidence="5 6">
    <name type="scientific">Pseudorhodobacter antarcticus</name>
    <dbReference type="NCBI Taxonomy" id="1077947"/>
    <lineage>
        <taxon>Bacteria</taxon>
        <taxon>Pseudomonadati</taxon>
        <taxon>Pseudomonadota</taxon>
        <taxon>Alphaproteobacteria</taxon>
        <taxon>Rhodobacterales</taxon>
        <taxon>Paracoccaceae</taxon>
        <taxon>Pseudorhodobacter</taxon>
    </lineage>
</organism>
<dbReference type="PANTHER" id="PTHR37423">
    <property type="entry name" value="SOLUBLE LYTIC MUREIN TRANSGLYCOSYLASE-RELATED"/>
    <property type="match status" value="1"/>
</dbReference>
<proteinExistence type="inferred from homology"/>
<dbReference type="Pfam" id="PF01464">
    <property type="entry name" value="SLT"/>
    <property type="match status" value="1"/>
</dbReference>
<dbReference type="GO" id="GO:0008933">
    <property type="term" value="F:peptidoglycan lytic transglycosylase activity"/>
    <property type="evidence" value="ECO:0007669"/>
    <property type="project" value="InterPro"/>
</dbReference>
<dbReference type="EMBL" id="FOCO01000005">
    <property type="protein sequence ID" value="SEM97700.1"/>
    <property type="molecule type" value="Genomic_DNA"/>
</dbReference>
<dbReference type="RefSeq" id="WP_050520766.1">
    <property type="nucleotide sequence ID" value="NZ_FOCO01000005.1"/>
</dbReference>
<dbReference type="AlphaFoldDB" id="A0A1H8CRT0"/>
<evidence type="ECO:0000313" key="6">
    <source>
        <dbReference type="Proteomes" id="UP000183002"/>
    </source>
</evidence>
<dbReference type="InterPro" id="IPR008258">
    <property type="entry name" value="Transglycosylase_SLT_dom_1"/>
</dbReference>
<dbReference type="InterPro" id="IPR023346">
    <property type="entry name" value="Lysozyme-like_dom_sf"/>
</dbReference>
<gene>
    <name evidence="5" type="ORF">SAMN05216227_1005115</name>
</gene>